<dbReference type="Gene3D" id="3.40.50.720">
    <property type="entry name" value="NAD(P)-binding Rossmann-like Domain"/>
    <property type="match status" value="1"/>
</dbReference>
<dbReference type="Pfam" id="PF02423">
    <property type="entry name" value="OCD_Mu_crystall"/>
    <property type="match status" value="1"/>
</dbReference>
<evidence type="ECO:0000313" key="2">
    <source>
        <dbReference type="EMBL" id="SUZ63857.1"/>
    </source>
</evidence>
<organism evidence="2">
    <name type="scientific">marine metagenome</name>
    <dbReference type="NCBI Taxonomy" id="408172"/>
    <lineage>
        <taxon>unclassified sequences</taxon>
        <taxon>metagenomes</taxon>
        <taxon>ecological metagenomes</taxon>
    </lineage>
</organism>
<evidence type="ECO:0008006" key="3">
    <source>
        <dbReference type="Google" id="ProtNLM"/>
    </source>
</evidence>
<dbReference type="SUPFAM" id="SSF51735">
    <property type="entry name" value="NAD(P)-binding Rossmann-fold domains"/>
    <property type="match status" value="1"/>
</dbReference>
<reference evidence="2" key="1">
    <citation type="submission" date="2018-05" db="EMBL/GenBank/DDBJ databases">
        <authorList>
            <person name="Lanie J.A."/>
            <person name="Ng W.-L."/>
            <person name="Kazmierczak K.M."/>
            <person name="Andrzejewski T.M."/>
            <person name="Davidsen T.M."/>
            <person name="Wayne K.J."/>
            <person name="Tettelin H."/>
            <person name="Glass J.I."/>
            <person name="Rusch D."/>
            <person name="Podicherti R."/>
            <person name="Tsui H.-C.T."/>
            <person name="Winkler M.E."/>
        </authorList>
    </citation>
    <scope>NUCLEOTIDE SEQUENCE</scope>
</reference>
<dbReference type="GO" id="GO:0005737">
    <property type="term" value="C:cytoplasm"/>
    <property type="evidence" value="ECO:0007669"/>
    <property type="project" value="TreeGrafter"/>
</dbReference>
<dbReference type="PIRSF" id="PIRSF001439">
    <property type="entry name" value="CryM"/>
    <property type="match status" value="1"/>
</dbReference>
<name>A0A381PC34_9ZZZZ</name>
<dbReference type="PANTHER" id="PTHR13812:SF19">
    <property type="entry name" value="KETIMINE REDUCTASE MU-CRYSTALLIN"/>
    <property type="match status" value="1"/>
</dbReference>
<dbReference type="Gene3D" id="3.30.1780.10">
    <property type="entry name" value="ornithine cyclodeaminase, domain 1"/>
    <property type="match status" value="1"/>
</dbReference>
<dbReference type="AlphaFoldDB" id="A0A381PC34"/>
<dbReference type="FunFam" id="3.40.50.720:FF:000311">
    <property type="entry name" value="Ornithine cyclodeaminase"/>
    <property type="match status" value="1"/>
</dbReference>
<dbReference type="InterPro" id="IPR003462">
    <property type="entry name" value="ODC_Mu_crystall"/>
</dbReference>
<protein>
    <recommendedName>
        <fullName evidence="3">Ornithine cyclodeaminase</fullName>
    </recommendedName>
</protein>
<dbReference type="PANTHER" id="PTHR13812">
    <property type="entry name" value="KETIMINE REDUCTASE MU-CRYSTALLIN"/>
    <property type="match status" value="1"/>
</dbReference>
<gene>
    <name evidence="2" type="ORF">METZ01_LOCUS16711</name>
</gene>
<dbReference type="EMBL" id="UINC01000927">
    <property type="protein sequence ID" value="SUZ63857.1"/>
    <property type="molecule type" value="Genomic_DNA"/>
</dbReference>
<dbReference type="GO" id="GO:0016491">
    <property type="term" value="F:oxidoreductase activity"/>
    <property type="evidence" value="ECO:0007669"/>
    <property type="project" value="UniProtKB-ARBA"/>
</dbReference>
<evidence type="ECO:0000256" key="1">
    <source>
        <dbReference type="ARBA" id="ARBA00008903"/>
    </source>
</evidence>
<sequence length="325" mass="33924">MLVLSAQDVAASLPMKGAIEGMHRAYAACTNGDAEMPQRTVISLGAASNLAIFMPAHIRGSSEVSLKSVTFSPNNEQLGLPVVQAMVQVFDVSTGTPVALIDGGELTAIRTAAGGGASMELLAREESRSLAMLGSGTQARAGIEAACCARDIEVVRLFSPTKGNAQRLADQLQQNNWCPEIHVVDNPHQAVLDADVIWTATTSVSPTFSGESVKPGAHIVGVGSFQPSMIEIDPVLLGSASIFVDETEACWAEAGEIIAARAEGRIQSAQVRELGEVVLGRHAGRSSQTELTVFKSVGVASQDAVASSLVLEAATRLHLGTRVNI</sequence>
<dbReference type="InterPro" id="IPR023401">
    <property type="entry name" value="ODC_N"/>
</dbReference>
<proteinExistence type="inferred from homology"/>
<dbReference type="InterPro" id="IPR036291">
    <property type="entry name" value="NAD(P)-bd_dom_sf"/>
</dbReference>
<accession>A0A381PC34</accession>
<dbReference type="GO" id="GO:0019752">
    <property type="term" value="P:carboxylic acid metabolic process"/>
    <property type="evidence" value="ECO:0007669"/>
    <property type="project" value="UniProtKB-ARBA"/>
</dbReference>
<comment type="similarity">
    <text evidence="1">Belongs to the ornithine cyclodeaminase/mu-crystallin family.</text>
</comment>